<protein>
    <submittedName>
        <fullName evidence="3">Uncharacterized protein</fullName>
    </submittedName>
</protein>
<feature type="region of interest" description="Disordered" evidence="2">
    <location>
        <begin position="678"/>
        <end position="710"/>
    </location>
</feature>
<keyword evidence="1" id="KW-0175">Coiled coil</keyword>
<evidence type="ECO:0000256" key="2">
    <source>
        <dbReference type="SAM" id="MobiDB-lite"/>
    </source>
</evidence>
<feature type="compositionally biased region" description="Polar residues" evidence="2">
    <location>
        <begin position="1164"/>
        <end position="1174"/>
    </location>
</feature>
<feature type="compositionally biased region" description="Basic and acidic residues" evidence="2">
    <location>
        <begin position="635"/>
        <end position="660"/>
    </location>
</feature>
<dbReference type="RefSeq" id="XP_029216998.1">
    <property type="nucleotide sequence ID" value="XM_029366538.1"/>
</dbReference>
<evidence type="ECO:0000313" key="4">
    <source>
        <dbReference type="Proteomes" id="UP000224006"/>
    </source>
</evidence>
<feature type="region of interest" description="Disordered" evidence="2">
    <location>
        <begin position="1146"/>
        <end position="1174"/>
    </location>
</feature>
<feature type="compositionally biased region" description="Basic and acidic residues" evidence="2">
    <location>
        <begin position="101"/>
        <end position="121"/>
    </location>
</feature>
<evidence type="ECO:0000313" key="3">
    <source>
        <dbReference type="EMBL" id="PFH32989.1"/>
    </source>
</evidence>
<feature type="compositionally biased region" description="Basic and acidic residues" evidence="2">
    <location>
        <begin position="697"/>
        <end position="710"/>
    </location>
</feature>
<gene>
    <name evidence="3" type="ORF">BESB_081880</name>
</gene>
<feature type="compositionally biased region" description="Low complexity" evidence="2">
    <location>
        <begin position="144"/>
        <end position="153"/>
    </location>
</feature>
<evidence type="ECO:0000256" key="1">
    <source>
        <dbReference type="SAM" id="Coils"/>
    </source>
</evidence>
<name>A0A2A9M4W4_BESBE</name>
<dbReference type="VEuPathDB" id="ToxoDB:BESB_081880"/>
<feature type="region of interest" description="Disordered" evidence="2">
    <location>
        <begin position="515"/>
        <end position="550"/>
    </location>
</feature>
<comment type="caution">
    <text evidence="3">The sequence shown here is derived from an EMBL/GenBank/DDBJ whole genome shotgun (WGS) entry which is preliminary data.</text>
</comment>
<feature type="compositionally biased region" description="Basic and acidic residues" evidence="2">
    <location>
        <begin position="474"/>
        <end position="501"/>
    </location>
</feature>
<feature type="compositionally biased region" description="Low complexity" evidence="2">
    <location>
        <begin position="452"/>
        <end position="472"/>
    </location>
</feature>
<feature type="region of interest" description="Disordered" evidence="2">
    <location>
        <begin position="440"/>
        <end position="501"/>
    </location>
</feature>
<feature type="region of interest" description="Disordered" evidence="2">
    <location>
        <begin position="94"/>
        <end position="241"/>
    </location>
</feature>
<feature type="compositionally biased region" description="Basic and acidic residues" evidence="2">
    <location>
        <begin position="583"/>
        <end position="595"/>
    </location>
</feature>
<dbReference type="KEGG" id="bbes:BESB_081880"/>
<feature type="region of interest" description="Disordered" evidence="2">
    <location>
        <begin position="577"/>
        <end position="660"/>
    </location>
</feature>
<sequence length="1174" mass="130944">MPAPPLRPRASSHNLLPSAAAHAFPPYAAPVLPVGGSGTVFYRPGPAPTSCRTSHLHGEVTGKQSLCGTEGQPWKSARRDSRAAFEGECATAAFSPLLPGEETRGRAGRRERTCEGDHQEGESSEPWRTAQSADPGEDGGRRGGLSVLSGAGVRTPGGGRHRDFFPSFHFESGGKENQRPANAFSPQGQPEGEATESPSLSAGPCLLRSRPGNASPLPETFHGSSVCTPRPSPGGKEEATSGHRFRSANDFLASGDAATAKPTSFGPAFYAEDTRHAAFPTPSNLPFSSSPSYLPSAADAPQPLYPEDEQPLYQRVRLQLLSLQYTEKFDPVNTRLVSRLLQDVVKAVENFQLLMKKYKDLQAQCLSEREASLRAEPACARFEAEAKEAKERTRGAERAQDEKAALWEREKKEKAQTIETLRGLLARAREDRAKIEEKLKQQEVQGMHARRFQSFSRSPSRPRRSLSSVSQRAVQDDRREKNEGRSEEGRPFEGSKKDDAELRLYRQLTETLQKKVERIEKQRKEEAREREAKREGADGQDVWKEQLREKEEECRTLTKRLAALDARYQALKQRAAASGLAARVEKEKVKESDTRRRSRVFRAGEEAGSESCSPADSLFFSGEEAAQRAQPEPAPAREEGTRQEGRCDGSEERERGESDCAKMEAEIAALVAQAADLQTREQEAATEATKWQATARAESEARREAEQQVEGLTKRVEALQREIDEARGRLAAAGTEGGNSASSRFPENSELGQLRERLHAVQGALEREQVRSAQKDLLIGRLEVALTEIREQVKSIVERNEALQDQVRSKTEAAIEMEKKAELQMLRLDAAEPARERKEAFPEVSSLLPSSGRGESVEAEVAQLEQQVSRLSQLLAAVEKNRGSEVRGLTAQLVAAENKIMGLEKEASQHQRRESLRLDRELERLREELLLSDRERDSLRKELEEKEEAAAAMERLVAQREKEKSAILSDFEKSREAAAAEREAVTSRAEQVESHLQEIRIERDLLQQRIAEMRSEVEALSRVSEENRALAGEAERLQRTREELEEQLRSQRLAHEQVIQELQSMQTRQEQTMALCSELTLERSEAVEAAETHERRVAELEAELALMAERQHQVLQELAATQRAQRQAEEDYFVLLRKMENLTEQIASAPSTSEPASLLHWRSTAPSLSTPQAL</sequence>
<dbReference type="AlphaFoldDB" id="A0A2A9M4W4"/>
<proteinExistence type="predicted"/>
<accession>A0A2A9M4W4</accession>
<dbReference type="EMBL" id="NWUJ01000009">
    <property type="protein sequence ID" value="PFH32989.1"/>
    <property type="molecule type" value="Genomic_DNA"/>
</dbReference>
<feature type="coiled-coil region" evidence="1">
    <location>
        <begin position="854"/>
        <end position="1145"/>
    </location>
</feature>
<feature type="region of interest" description="Disordered" evidence="2">
    <location>
        <begin position="388"/>
        <end position="408"/>
    </location>
</feature>
<organism evidence="3 4">
    <name type="scientific">Besnoitia besnoiti</name>
    <name type="common">Apicomplexan protozoan</name>
    <dbReference type="NCBI Taxonomy" id="94643"/>
    <lineage>
        <taxon>Eukaryota</taxon>
        <taxon>Sar</taxon>
        <taxon>Alveolata</taxon>
        <taxon>Apicomplexa</taxon>
        <taxon>Conoidasida</taxon>
        <taxon>Coccidia</taxon>
        <taxon>Eucoccidiorida</taxon>
        <taxon>Eimeriorina</taxon>
        <taxon>Sarcocystidae</taxon>
        <taxon>Besnoitia</taxon>
    </lineage>
</organism>
<keyword evidence="4" id="KW-1185">Reference proteome</keyword>
<dbReference type="Proteomes" id="UP000224006">
    <property type="component" value="Chromosome VIII"/>
</dbReference>
<feature type="coiled-coil region" evidence="1">
    <location>
        <begin position="786"/>
        <end position="820"/>
    </location>
</feature>
<feature type="compositionally biased region" description="Polar residues" evidence="2">
    <location>
        <begin position="1146"/>
        <end position="1155"/>
    </location>
</feature>
<dbReference type="GeneID" id="40313114"/>
<dbReference type="OrthoDB" id="333058at2759"/>
<reference evidence="3 4" key="1">
    <citation type="submission" date="2017-09" db="EMBL/GenBank/DDBJ databases">
        <title>Genome sequencing of Besnoitia besnoiti strain Bb-Ger1.</title>
        <authorList>
            <person name="Schares G."/>
            <person name="Venepally P."/>
            <person name="Lorenzi H.A."/>
        </authorList>
    </citation>
    <scope>NUCLEOTIDE SEQUENCE [LARGE SCALE GENOMIC DNA]</scope>
    <source>
        <strain evidence="3 4">Bb-Ger1</strain>
    </source>
</reference>